<feature type="domain" description="Glycoside hydrolase family 29 N-terminal" evidence="8">
    <location>
        <begin position="2"/>
        <end position="311"/>
    </location>
</feature>
<keyword evidence="10" id="KW-1185">Reference proteome</keyword>
<dbReference type="InterPro" id="IPR000933">
    <property type="entry name" value="Glyco_hydro_29"/>
</dbReference>
<evidence type="ECO:0000259" key="8">
    <source>
        <dbReference type="Pfam" id="PF01120"/>
    </source>
</evidence>
<dbReference type="EMBL" id="PDJQ01000001">
    <property type="protein sequence ID" value="PFG73409.1"/>
    <property type="molecule type" value="Genomic_DNA"/>
</dbReference>
<accession>A0A2A9HF48</accession>
<dbReference type="GO" id="GO:0005764">
    <property type="term" value="C:lysosome"/>
    <property type="evidence" value="ECO:0007669"/>
    <property type="project" value="TreeGrafter"/>
</dbReference>
<comment type="function">
    <text evidence="1">Alpha-L-fucosidase is responsible for hydrolyzing the alpha-1,6-linked fucose joined to the reducing-end N-acetylglucosamine of the carbohydrate moieties of glycoproteins.</text>
</comment>
<dbReference type="PIRSF" id="PIRSF001092">
    <property type="entry name" value="Alpha-L-fucosidase"/>
    <property type="match status" value="1"/>
</dbReference>
<feature type="site" description="May be important for catalysis" evidence="7">
    <location>
        <position position="243"/>
    </location>
</feature>
<dbReference type="EC" id="3.2.1.51" evidence="3"/>
<reference evidence="9 10" key="1">
    <citation type="submission" date="2017-09" db="EMBL/GenBank/DDBJ databases">
        <title>Sequencing the genomes of two abundant thermophiles in Great Basin hot springs: Thermocrinis jamiesonii and novel Chloroflexi Thermoflexus hugenholtzii.</title>
        <authorList>
            <person name="Hedlund B."/>
        </authorList>
    </citation>
    <scope>NUCLEOTIDE SEQUENCE [LARGE SCALE GENOMIC DNA]</scope>
    <source>
        <strain evidence="9 10">G233</strain>
    </source>
</reference>
<evidence type="ECO:0000256" key="7">
    <source>
        <dbReference type="PIRSR" id="PIRSR001092-1"/>
    </source>
</evidence>
<sequence>MTDWFAAARFGMFIHWGHASQQGVELSWPMAGGNVALPTGAMTVAAYQASAATFDPRNRDFPALARLAKRCGMQYAVFTAKHHDGYAMFHTKTSDFGVAHSPAGADLVREYVEAFRAEGLRVGLYFSLCDWHHPGYPALTDDDRPYRFGRGRQPTPEGWERFLADMFEQVRELLTNYGPIDLLWFDGGWERTPEQWRAKELEALIRRLQPGILVNDRLPGAGDFATPEQFVPPQPPGERWETCMTLNESWGYVPADTRYKSPRQVVHTLCEVAGRGGNLLLNVSPRGDGTLPPEQTAILEEVAGWMARHGEAIIGTEPGLEPWQFYGPATKRRNVTYLHLLMRPYDRVTVRGVPIDHVRRAWIVATGRELATSGRCAIVDRLLGRDPPGELTIEVPEEELDPLATVLAVEWG</sequence>
<organism evidence="9 10">
    <name type="scientific">Tepidiforma thermophila (strain KCTC 52669 / CGMCC 1.13589 / G233)</name>
    <dbReference type="NCBI Taxonomy" id="2761530"/>
    <lineage>
        <taxon>Bacteria</taxon>
        <taxon>Bacillati</taxon>
        <taxon>Chloroflexota</taxon>
        <taxon>Tepidiformia</taxon>
        <taxon>Tepidiformales</taxon>
        <taxon>Tepidiformaceae</taxon>
        <taxon>Tepidiforma</taxon>
    </lineage>
</organism>
<dbReference type="GO" id="GO:0004560">
    <property type="term" value="F:alpha-L-fucosidase activity"/>
    <property type="evidence" value="ECO:0007669"/>
    <property type="project" value="InterPro"/>
</dbReference>
<evidence type="ECO:0000256" key="2">
    <source>
        <dbReference type="ARBA" id="ARBA00007951"/>
    </source>
</evidence>
<dbReference type="PANTHER" id="PTHR10030:SF37">
    <property type="entry name" value="ALPHA-L-FUCOSIDASE-RELATED"/>
    <property type="match status" value="1"/>
</dbReference>
<dbReference type="Proteomes" id="UP000223071">
    <property type="component" value="Unassembled WGS sequence"/>
</dbReference>
<evidence type="ECO:0000313" key="9">
    <source>
        <dbReference type="EMBL" id="PFG73409.1"/>
    </source>
</evidence>
<dbReference type="SMART" id="SM00812">
    <property type="entry name" value="Alpha_L_fucos"/>
    <property type="match status" value="1"/>
</dbReference>
<dbReference type="InterPro" id="IPR017853">
    <property type="entry name" value="GH"/>
</dbReference>
<evidence type="ECO:0000256" key="4">
    <source>
        <dbReference type="ARBA" id="ARBA00022729"/>
    </source>
</evidence>
<evidence type="ECO:0000256" key="6">
    <source>
        <dbReference type="ARBA" id="ARBA00023295"/>
    </source>
</evidence>
<dbReference type="GO" id="GO:0006004">
    <property type="term" value="P:fucose metabolic process"/>
    <property type="evidence" value="ECO:0007669"/>
    <property type="project" value="InterPro"/>
</dbReference>
<dbReference type="RefSeq" id="WP_098502868.1">
    <property type="nucleotide sequence ID" value="NZ_PDJQ01000001.1"/>
</dbReference>
<dbReference type="InterPro" id="IPR057739">
    <property type="entry name" value="Glyco_hydro_29_N"/>
</dbReference>
<comment type="caution">
    <text evidence="9">The sequence shown here is derived from an EMBL/GenBank/DDBJ whole genome shotgun (WGS) entry which is preliminary data.</text>
</comment>
<evidence type="ECO:0000256" key="1">
    <source>
        <dbReference type="ARBA" id="ARBA00004071"/>
    </source>
</evidence>
<evidence type="ECO:0000256" key="5">
    <source>
        <dbReference type="ARBA" id="ARBA00022801"/>
    </source>
</evidence>
<evidence type="ECO:0000313" key="10">
    <source>
        <dbReference type="Proteomes" id="UP000223071"/>
    </source>
</evidence>
<protein>
    <recommendedName>
        <fullName evidence="3">alpha-L-fucosidase</fullName>
        <ecNumber evidence="3">3.2.1.51</ecNumber>
    </recommendedName>
</protein>
<proteinExistence type="inferred from homology"/>
<dbReference type="GO" id="GO:0016139">
    <property type="term" value="P:glycoside catabolic process"/>
    <property type="evidence" value="ECO:0007669"/>
    <property type="project" value="TreeGrafter"/>
</dbReference>
<keyword evidence="5" id="KW-0378">Hydrolase</keyword>
<evidence type="ECO:0000256" key="3">
    <source>
        <dbReference type="ARBA" id="ARBA00012662"/>
    </source>
</evidence>
<dbReference type="PRINTS" id="PR00741">
    <property type="entry name" value="GLHYDRLASE29"/>
</dbReference>
<dbReference type="InterPro" id="IPR016286">
    <property type="entry name" value="FUC_metazoa-typ"/>
</dbReference>
<keyword evidence="6" id="KW-0326">Glycosidase</keyword>
<name>A0A2A9HF48_TEPT2</name>
<dbReference type="Pfam" id="PF01120">
    <property type="entry name" value="Alpha_L_fucos"/>
    <property type="match status" value="1"/>
</dbReference>
<gene>
    <name evidence="9" type="ORF">A9A59_0605</name>
</gene>
<comment type="similarity">
    <text evidence="2">Belongs to the glycosyl hydrolase 29 family.</text>
</comment>
<dbReference type="SUPFAM" id="SSF51445">
    <property type="entry name" value="(Trans)glycosidases"/>
    <property type="match status" value="1"/>
</dbReference>
<dbReference type="Gene3D" id="3.20.20.80">
    <property type="entry name" value="Glycosidases"/>
    <property type="match status" value="1"/>
</dbReference>
<dbReference type="AlphaFoldDB" id="A0A2A9HF48"/>
<dbReference type="PANTHER" id="PTHR10030">
    <property type="entry name" value="ALPHA-L-FUCOSIDASE"/>
    <property type="match status" value="1"/>
</dbReference>
<keyword evidence="4" id="KW-0732">Signal</keyword>